<evidence type="ECO:0000256" key="1">
    <source>
        <dbReference type="SAM" id="MobiDB-lite"/>
    </source>
</evidence>
<keyword evidence="2" id="KW-0812">Transmembrane</keyword>
<dbReference type="VEuPathDB" id="FungiDB:PV10_02055"/>
<sequence>MAILSSALLLRTHSLTLLTISFYLVFSPSQVFNSTPVWLLGEAVRVRSAAFASEDGLSDTPLAPPIMPGARQRNSGRGAFEPPRLAGAAATSPLTSPVDQGTRELCALLALLMAVYAVMQFIFAGDLTLLPSNPSTSTNHSSNKAKPTSTSLSSPSSSSTSSRYGEELHTLYTAQSRWLTLSGLRVFGSSILVAWIYVFYSHGKETLGLSGLGLLANRVTFTLALSDMLFWGYLWTVLKDEARHVAIGVARKREAEEES</sequence>
<dbReference type="AlphaFoldDB" id="A0A438N9N1"/>
<dbReference type="Proteomes" id="UP000288859">
    <property type="component" value="Unassembled WGS sequence"/>
</dbReference>
<dbReference type="InterPro" id="IPR018815">
    <property type="entry name" value="Incr_loss_mito_DNA_1"/>
</dbReference>
<organism evidence="3 4">
    <name type="scientific">Exophiala mesophila</name>
    <name type="common">Black yeast-like fungus</name>
    <dbReference type="NCBI Taxonomy" id="212818"/>
    <lineage>
        <taxon>Eukaryota</taxon>
        <taxon>Fungi</taxon>
        <taxon>Dikarya</taxon>
        <taxon>Ascomycota</taxon>
        <taxon>Pezizomycotina</taxon>
        <taxon>Eurotiomycetes</taxon>
        <taxon>Chaetothyriomycetidae</taxon>
        <taxon>Chaetothyriales</taxon>
        <taxon>Herpotrichiellaceae</taxon>
        <taxon>Exophiala</taxon>
    </lineage>
</organism>
<accession>A0A438N9N1</accession>
<feature type="transmembrane region" description="Helical" evidence="2">
    <location>
        <begin position="178"/>
        <end position="200"/>
    </location>
</feature>
<reference evidence="3 4" key="1">
    <citation type="submission" date="2017-03" db="EMBL/GenBank/DDBJ databases">
        <title>Genomes of endolithic fungi from Antarctica.</title>
        <authorList>
            <person name="Coleine C."/>
            <person name="Masonjones S."/>
            <person name="Stajich J.E."/>
        </authorList>
    </citation>
    <scope>NUCLEOTIDE SEQUENCE [LARGE SCALE GENOMIC DNA]</scope>
    <source>
        <strain evidence="3 4">CCFEE 6314</strain>
    </source>
</reference>
<gene>
    <name evidence="3" type="ORF">B0A52_04537</name>
</gene>
<name>A0A438N9N1_EXOME</name>
<evidence type="ECO:0000313" key="3">
    <source>
        <dbReference type="EMBL" id="RVX72332.1"/>
    </source>
</evidence>
<dbReference type="Pfam" id="PF10311">
    <property type="entry name" value="Ilm1"/>
    <property type="match status" value="1"/>
</dbReference>
<evidence type="ECO:0000313" key="4">
    <source>
        <dbReference type="Proteomes" id="UP000288859"/>
    </source>
</evidence>
<feature type="transmembrane region" description="Helical" evidence="2">
    <location>
        <begin position="105"/>
        <end position="124"/>
    </location>
</feature>
<dbReference type="PANTHER" id="PTHR28029">
    <property type="entry name" value="PROTEIN ILM1"/>
    <property type="match status" value="1"/>
</dbReference>
<dbReference type="OrthoDB" id="5299849at2759"/>
<comment type="caution">
    <text evidence="3">The sequence shown here is derived from an EMBL/GenBank/DDBJ whole genome shotgun (WGS) entry which is preliminary data.</text>
</comment>
<protein>
    <submittedName>
        <fullName evidence="3">Uncharacterized protein</fullName>
    </submittedName>
</protein>
<feature type="region of interest" description="Disordered" evidence="1">
    <location>
        <begin position="134"/>
        <end position="162"/>
    </location>
</feature>
<keyword evidence="2" id="KW-1133">Transmembrane helix</keyword>
<dbReference type="PANTHER" id="PTHR28029:SF1">
    <property type="entry name" value="PROTEIN ILM1"/>
    <property type="match status" value="1"/>
</dbReference>
<feature type="transmembrane region" description="Helical" evidence="2">
    <location>
        <begin position="6"/>
        <end position="26"/>
    </location>
</feature>
<feature type="region of interest" description="Disordered" evidence="1">
    <location>
        <begin position="60"/>
        <end position="97"/>
    </location>
</feature>
<proteinExistence type="predicted"/>
<keyword evidence="2" id="KW-0472">Membrane</keyword>
<feature type="transmembrane region" description="Helical" evidence="2">
    <location>
        <begin position="212"/>
        <end position="234"/>
    </location>
</feature>
<evidence type="ECO:0000256" key="2">
    <source>
        <dbReference type="SAM" id="Phobius"/>
    </source>
</evidence>
<dbReference type="EMBL" id="NAJM01000013">
    <property type="protein sequence ID" value="RVX72332.1"/>
    <property type="molecule type" value="Genomic_DNA"/>
</dbReference>